<keyword evidence="5 11" id="KW-0808">Transferase</keyword>
<evidence type="ECO:0000256" key="1">
    <source>
        <dbReference type="ARBA" id="ARBA00004141"/>
    </source>
</evidence>
<dbReference type="InterPro" id="IPR017472">
    <property type="entry name" value="Undecaprenyl-P_galact_Ptfrase"/>
</dbReference>
<feature type="transmembrane region" description="Helical" evidence="9">
    <location>
        <begin position="49"/>
        <end position="66"/>
    </location>
</feature>
<dbReference type="NCBIfam" id="TIGR03022">
    <property type="entry name" value="WbaP_sugtrans"/>
    <property type="match status" value="1"/>
</dbReference>
<dbReference type="PANTHER" id="PTHR30576:SF4">
    <property type="entry name" value="UNDECAPRENYL-PHOSPHATE GALACTOSE PHOSPHOTRANSFERASE"/>
    <property type="match status" value="1"/>
</dbReference>
<organism evidence="11 12">
    <name type="scientific">Rodentibacter genomosp. 1</name>
    <dbReference type="NCBI Taxonomy" id="1908264"/>
    <lineage>
        <taxon>Bacteria</taxon>
        <taxon>Pseudomonadati</taxon>
        <taxon>Pseudomonadota</taxon>
        <taxon>Gammaproteobacteria</taxon>
        <taxon>Pasteurellales</taxon>
        <taxon>Pasteurellaceae</taxon>
        <taxon>Rodentibacter</taxon>
    </lineage>
</organism>
<dbReference type="NCBIfam" id="TIGR03025">
    <property type="entry name" value="EPS_sugtrans"/>
    <property type="match status" value="1"/>
</dbReference>
<dbReference type="RefSeq" id="WP_077542113.1">
    <property type="nucleotide sequence ID" value="NZ_MLHN01000009.1"/>
</dbReference>
<gene>
    <name evidence="11" type="ORF">BKK54_05345</name>
</gene>
<keyword evidence="12" id="KW-1185">Reference proteome</keyword>
<accession>A0A1V3J6G9</accession>
<keyword evidence="8 9" id="KW-0472">Membrane</keyword>
<evidence type="ECO:0000259" key="10">
    <source>
        <dbReference type="Pfam" id="PF02397"/>
    </source>
</evidence>
<evidence type="ECO:0000256" key="4">
    <source>
        <dbReference type="ARBA" id="ARBA00022475"/>
    </source>
</evidence>
<evidence type="ECO:0000313" key="11">
    <source>
        <dbReference type="EMBL" id="OOF50512.1"/>
    </source>
</evidence>
<dbReference type="Proteomes" id="UP000188481">
    <property type="component" value="Unassembled WGS sequence"/>
</dbReference>
<feature type="transmembrane region" description="Helical" evidence="9">
    <location>
        <begin position="87"/>
        <end position="106"/>
    </location>
</feature>
<evidence type="ECO:0000256" key="7">
    <source>
        <dbReference type="ARBA" id="ARBA00022989"/>
    </source>
</evidence>
<dbReference type="Gene3D" id="3.40.50.720">
    <property type="entry name" value="NAD(P)-binding Rossmann-like Domain"/>
    <property type="match status" value="1"/>
</dbReference>
<sequence>MHKNNISKLILISVDFFSLVVALFFSHFILFSVSSNPENYIPVEEKTNYLLIHFLVSLSCIIWFLIKLRHYTYRKPFWFELKEILQTLSIFFIIELSIMALSKLYISRTFWLSVWGAIFLLFPSIRILIKIILIKTGIYIKDSVIIGSGKNAEDVFQALNEEKFLGLNIHLFVSTDDSIGAKKILGVPIARHNPELLLKIVDPKFTQFILAMDEENKEKQDFWLRFLISKGCRSISVIPELRGIPLYGTDMAFLFSHEVVLFRVNNNLAKRSSKLLKRAFDIIGSIFLIIILSPIFLILYFLVKKDGSVAIYRHTRIGQFKKTFECLKFRTMKPNSSEILKNLLEHDPIAQKEWEKDFKLKNDPRITHIGRFLRETSLDELPQLWNVLKGEMSLVGPRPIVKDELAYYQDDIDYYLMAKPGMTGLWQVSGRNNVDYETRVYFDTWYAKNWSLWNDIVILFKTIKVVINRNGAY</sequence>
<proteinExistence type="inferred from homology"/>
<protein>
    <submittedName>
        <fullName evidence="11">UDP-phosphate galactose phosphotransferase</fullName>
    </submittedName>
</protein>
<evidence type="ECO:0000256" key="3">
    <source>
        <dbReference type="ARBA" id="ARBA00006464"/>
    </source>
</evidence>
<dbReference type="InterPro" id="IPR003362">
    <property type="entry name" value="Bact_transf"/>
</dbReference>
<dbReference type="GO" id="GO:0000271">
    <property type="term" value="P:polysaccharide biosynthetic process"/>
    <property type="evidence" value="ECO:0007669"/>
    <property type="project" value="InterPro"/>
</dbReference>
<dbReference type="STRING" id="1908264.BKK54_05345"/>
<evidence type="ECO:0000256" key="9">
    <source>
        <dbReference type="SAM" id="Phobius"/>
    </source>
</evidence>
<comment type="caution">
    <text evidence="11">The sequence shown here is derived from an EMBL/GenBank/DDBJ whole genome shotgun (WGS) entry which is preliminary data.</text>
</comment>
<dbReference type="PANTHER" id="PTHR30576">
    <property type="entry name" value="COLANIC BIOSYNTHESIS UDP-GLUCOSE LIPID CARRIER TRANSFERASE"/>
    <property type="match status" value="1"/>
</dbReference>
<evidence type="ECO:0000256" key="8">
    <source>
        <dbReference type="ARBA" id="ARBA00023136"/>
    </source>
</evidence>
<dbReference type="GO" id="GO:0005886">
    <property type="term" value="C:plasma membrane"/>
    <property type="evidence" value="ECO:0007669"/>
    <property type="project" value="UniProtKB-SubCell"/>
</dbReference>
<evidence type="ECO:0000256" key="5">
    <source>
        <dbReference type="ARBA" id="ARBA00022679"/>
    </source>
</evidence>
<evidence type="ECO:0000313" key="12">
    <source>
        <dbReference type="Proteomes" id="UP000188481"/>
    </source>
</evidence>
<dbReference type="GO" id="GO:0016780">
    <property type="term" value="F:phosphotransferase activity, for other substituted phosphate groups"/>
    <property type="evidence" value="ECO:0007669"/>
    <property type="project" value="TreeGrafter"/>
</dbReference>
<keyword evidence="4" id="KW-1003">Cell membrane</keyword>
<keyword evidence="7 9" id="KW-1133">Transmembrane helix</keyword>
<reference evidence="11 12" key="1">
    <citation type="submission" date="2016-10" db="EMBL/GenBank/DDBJ databases">
        <title>Rodentibacter gen. nov. and new species.</title>
        <authorList>
            <person name="Christensen H."/>
        </authorList>
    </citation>
    <scope>NUCLEOTIDE SEQUENCE [LARGE SCALE GENOMIC DNA]</scope>
    <source>
        <strain evidence="12">ppn416</strain>
    </source>
</reference>
<dbReference type="InterPro" id="IPR017475">
    <property type="entry name" value="EPS_sugar_tfrase"/>
</dbReference>
<feature type="transmembrane region" description="Helical" evidence="9">
    <location>
        <begin position="9"/>
        <end position="29"/>
    </location>
</feature>
<keyword evidence="6 9" id="KW-0812">Transmembrane</keyword>
<dbReference type="Pfam" id="PF02397">
    <property type="entry name" value="Bac_transf"/>
    <property type="match status" value="1"/>
</dbReference>
<feature type="domain" description="Bacterial sugar transferase" evidence="10">
    <location>
        <begin position="277"/>
        <end position="467"/>
    </location>
</feature>
<feature type="transmembrane region" description="Helical" evidence="9">
    <location>
        <begin position="112"/>
        <end position="133"/>
    </location>
</feature>
<comment type="similarity">
    <text evidence="3">Belongs to the bacterial sugar transferase family.</text>
</comment>
<dbReference type="AlphaFoldDB" id="A0A1V3J6G9"/>
<evidence type="ECO:0000256" key="6">
    <source>
        <dbReference type="ARBA" id="ARBA00022692"/>
    </source>
</evidence>
<comment type="subcellular location">
    <subcellularLocation>
        <location evidence="2">Cell membrane</location>
    </subcellularLocation>
    <subcellularLocation>
        <location evidence="1">Membrane</location>
        <topology evidence="1">Multi-pass membrane protein</topology>
    </subcellularLocation>
</comment>
<evidence type="ECO:0000256" key="2">
    <source>
        <dbReference type="ARBA" id="ARBA00004236"/>
    </source>
</evidence>
<feature type="transmembrane region" description="Helical" evidence="9">
    <location>
        <begin position="279"/>
        <end position="303"/>
    </location>
</feature>
<dbReference type="EMBL" id="MLHN01000009">
    <property type="protein sequence ID" value="OOF50512.1"/>
    <property type="molecule type" value="Genomic_DNA"/>
</dbReference>
<name>A0A1V3J6G9_9PAST</name>